<reference evidence="3" key="2">
    <citation type="journal article" date="2019" name="Mol. Plant Microbe Interact.">
        <title>Genome sequence resources for four phytopathogenic fungi from the Colletotrichum orbiculare species complex.</title>
        <authorList>
            <person name="Gan P."/>
            <person name="Tsushima A."/>
            <person name="Narusaka M."/>
            <person name="Narusaka Y."/>
            <person name="Takano Y."/>
            <person name="Kubo Y."/>
            <person name="Shirasu K."/>
        </authorList>
    </citation>
    <scope>GENOME REANNOTATION</scope>
    <source>
        <strain evidence="3">104-T / ATCC 96160 / CBS 514.97 / LARS 414 / MAFF 240422</strain>
    </source>
</reference>
<gene>
    <name evidence="2" type="ORF">Cob_v002981</name>
</gene>
<dbReference type="Proteomes" id="UP000014480">
    <property type="component" value="Unassembled WGS sequence"/>
</dbReference>
<evidence type="ECO:0000313" key="3">
    <source>
        <dbReference type="Proteomes" id="UP000014480"/>
    </source>
</evidence>
<dbReference type="AlphaFoldDB" id="A0A484G046"/>
<dbReference type="EMBL" id="AMCV02000005">
    <property type="protein sequence ID" value="TDZ23522.1"/>
    <property type="molecule type" value="Genomic_DNA"/>
</dbReference>
<evidence type="ECO:0000313" key="2">
    <source>
        <dbReference type="EMBL" id="TDZ23522.1"/>
    </source>
</evidence>
<comment type="caution">
    <text evidence="2">The sequence shown here is derived from an EMBL/GenBank/DDBJ whole genome shotgun (WGS) entry which is preliminary data.</text>
</comment>
<evidence type="ECO:0000256" key="1">
    <source>
        <dbReference type="SAM" id="MobiDB-lite"/>
    </source>
</evidence>
<keyword evidence="3" id="KW-1185">Reference proteome</keyword>
<proteinExistence type="predicted"/>
<organism evidence="2 3">
    <name type="scientific">Colletotrichum orbiculare (strain 104-T / ATCC 96160 / CBS 514.97 / LARS 414 / MAFF 240422)</name>
    <name type="common">Cucumber anthracnose fungus</name>
    <name type="synonym">Colletotrichum lagenarium</name>
    <dbReference type="NCBI Taxonomy" id="1213857"/>
    <lineage>
        <taxon>Eukaryota</taxon>
        <taxon>Fungi</taxon>
        <taxon>Dikarya</taxon>
        <taxon>Ascomycota</taxon>
        <taxon>Pezizomycotina</taxon>
        <taxon>Sordariomycetes</taxon>
        <taxon>Hypocreomycetidae</taxon>
        <taxon>Glomerellales</taxon>
        <taxon>Glomerellaceae</taxon>
        <taxon>Colletotrichum</taxon>
        <taxon>Colletotrichum orbiculare species complex</taxon>
    </lineage>
</organism>
<reference evidence="3" key="1">
    <citation type="journal article" date="2013" name="New Phytol.">
        <title>Comparative genomic and transcriptomic analyses reveal the hemibiotrophic stage shift of Colletotrichum fungi.</title>
        <authorList>
            <person name="Gan P."/>
            <person name="Ikeda K."/>
            <person name="Irieda H."/>
            <person name="Narusaka M."/>
            <person name="O'Connell R.J."/>
            <person name="Narusaka Y."/>
            <person name="Takano Y."/>
            <person name="Kubo Y."/>
            <person name="Shirasu K."/>
        </authorList>
    </citation>
    <scope>NUCLEOTIDE SEQUENCE [LARGE SCALE GENOMIC DNA]</scope>
    <source>
        <strain evidence="3">104-T / ATCC 96160 / CBS 514.97 / LARS 414 / MAFF 240422</strain>
    </source>
</reference>
<sequence>MPLRLHSQEVTAQRSSVSSRPRRQGWQREGPHPFLAYPTTSYSSWLYAYTGYSELSLDLRPVQEGNATFIRDVLRYLEKSNYNPRARIFICDADQMALEMPSCRVESYFCTKWPGQRKAPDYSVHGGERIPSPRPGAMQPHGLEFFTVAPQRFACVTAPEPASFGHYFEDGSRADMPFRQGWQRCGLQGQHVVAFDDRHFSRHAIAKQGSELVDKVLAGPHV</sequence>
<accession>A0A484G046</accession>
<protein>
    <submittedName>
        <fullName evidence="2">Uncharacterized protein</fullName>
    </submittedName>
</protein>
<feature type="region of interest" description="Disordered" evidence="1">
    <location>
        <begin position="1"/>
        <end position="30"/>
    </location>
</feature>
<name>A0A484G046_COLOR</name>